<keyword evidence="2" id="KW-1185">Reference proteome</keyword>
<dbReference type="Proteomes" id="UP000734823">
    <property type="component" value="Unassembled WGS sequence"/>
</dbReference>
<comment type="caution">
    <text evidence="1">The sequence shown here is derived from an EMBL/GenBank/DDBJ whole genome shotgun (WGS) entry which is preliminary data.</text>
</comment>
<proteinExistence type="predicted"/>
<organism evidence="1 2">
    <name type="scientific">Actinokineospora xionganensis</name>
    <dbReference type="NCBI Taxonomy" id="2684470"/>
    <lineage>
        <taxon>Bacteria</taxon>
        <taxon>Bacillati</taxon>
        <taxon>Actinomycetota</taxon>
        <taxon>Actinomycetes</taxon>
        <taxon>Pseudonocardiales</taxon>
        <taxon>Pseudonocardiaceae</taxon>
        <taxon>Actinokineospora</taxon>
    </lineage>
</organism>
<dbReference type="EMBL" id="JABVED010000005">
    <property type="protein sequence ID" value="MBC6447876.1"/>
    <property type="molecule type" value="Genomic_DNA"/>
</dbReference>
<evidence type="ECO:0000313" key="2">
    <source>
        <dbReference type="Proteomes" id="UP000734823"/>
    </source>
</evidence>
<name>A0ABR7L661_9PSEU</name>
<gene>
    <name evidence="1" type="ORF">GPZ80_11910</name>
</gene>
<sequence>MRQDLADYVAALRDDAPYRTPRRAESLLLAETIDQLSQGTVADVSAVARRVDDLGYRVRAGIDSSTGRSFLLAADASDDERAWGMYVIDLSRPTRLVVEVPHPAFDLHTEEIGLELFRRTPGAVLAVAGTHRRVDDGAGDVAHRSDSMFHVVTARLAERGLPQVQLHGFHDGTLDKADIVLSAGVGRAGAGLRRASERLDEAGIRVCEAWSDHCGALEGRRNQQGIHAAEQDAPFVHVEMNRSLREDREGRAEAVRILAEADLARD</sequence>
<evidence type="ECO:0000313" key="1">
    <source>
        <dbReference type="EMBL" id="MBC6447876.1"/>
    </source>
</evidence>
<accession>A0ABR7L661</accession>
<protein>
    <submittedName>
        <fullName evidence="1">Uncharacterized protein</fullName>
    </submittedName>
</protein>
<reference evidence="1 2" key="1">
    <citation type="submission" date="2020-06" db="EMBL/GenBank/DDBJ databases">
        <title>Actinokineospora xiongansis sp. nov., isolated from soil of Baiyangdian.</title>
        <authorList>
            <person name="Zhang X."/>
        </authorList>
    </citation>
    <scope>NUCLEOTIDE SEQUENCE [LARGE SCALE GENOMIC DNA]</scope>
    <source>
        <strain evidence="1 2">HBU206404</strain>
    </source>
</reference>